<sequence>MDTAGAQATTPNSSSSSAPALNPLDTDPQTALQQRQPMRPRAPPSPHVGDPLFPHDGTMAPVAHTINMAAPSLPSDSLARLPFPLSIHDVHIEQFIKFTVDSTGKNFTRWRKIILFQLARYNARDHVLDGAAYARADEAWRQEDSTIVLWFYGTISEALQDIMLDPDCTAYDAWTRLHTFFYDNREGQAMDLNTQLHDMPHGDLSIDEYCRRLKHIADQLEEEDAPISDRALTMKMIDGLGEKFELQAEILTNMTSYPTFAQAQSRLQLAERKMARKARAGSAQALAVHTSGGRGASRPDSADRGSNISQGGVGRGQA</sequence>
<dbReference type="EnsemblPlants" id="AVESA.00010b.r2.1AG0064310.1">
    <property type="protein sequence ID" value="AVESA.00010b.r2.1AG0064310.1.CDS.1"/>
    <property type="gene ID" value="AVESA.00010b.r2.1AG0064310"/>
</dbReference>
<proteinExistence type="predicted"/>
<evidence type="ECO:0000313" key="2">
    <source>
        <dbReference type="Proteomes" id="UP001732700"/>
    </source>
</evidence>
<name>A0ACD5TJ87_AVESA</name>
<reference evidence="1" key="1">
    <citation type="submission" date="2021-05" db="EMBL/GenBank/DDBJ databases">
        <authorList>
            <person name="Scholz U."/>
            <person name="Mascher M."/>
            <person name="Fiebig A."/>
        </authorList>
    </citation>
    <scope>NUCLEOTIDE SEQUENCE [LARGE SCALE GENOMIC DNA]</scope>
</reference>
<evidence type="ECO:0000313" key="1">
    <source>
        <dbReference type="EnsemblPlants" id="AVESA.00010b.r2.1AG0064310.1.CDS.1"/>
    </source>
</evidence>
<protein>
    <submittedName>
        <fullName evidence="1">Uncharacterized protein</fullName>
    </submittedName>
</protein>
<organism evidence="1 2">
    <name type="scientific">Avena sativa</name>
    <name type="common">Oat</name>
    <dbReference type="NCBI Taxonomy" id="4498"/>
    <lineage>
        <taxon>Eukaryota</taxon>
        <taxon>Viridiplantae</taxon>
        <taxon>Streptophyta</taxon>
        <taxon>Embryophyta</taxon>
        <taxon>Tracheophyta</taxon>
        <taxon>Spermatophyta</taxon>
        <taxon>Magnoliopsida</taxon>
        <taxon>Liliopsida</taxon>
        <taxon>Poales</taxon>
        <taxon>Poaceae</taxon>
        <taxon>BOP clade</taxon>
        <taxon>Pooideae</taxon>
        <taxon>Poodae</taxon>
        <taxon>Poeae</taxon>
        <taxon>Poeae Chloroplast Group 1 (Aveneae type)</taxon>
        <taxon>Aveninae</taxon>
        <taxon>Avena</taxon>
    </lineage>
</organism>
<accession>A0ACD5TJ87</accession>
<keyword evidence="2" id="KW-1185">Reference proteome</keyword>
<dbReference type="Proteomes" id="UP001732700">
    <property type="component" value="Chromosome 1A"/>
</dbReference>
<reference evidence="1" key="2">
    <citation type="submission" date="2025-09" db="UniProtKB">
        <authorList>
            <consortium name="EnsemblPlants"/>
        </authorList>
    </citation>
    <scope>IDENTIFICATION</scope>
</reference>